<accession>A0AA88WA75</accession>
<dbReference type="InterPro" id="IPR036047">
    <property type="entry name" value="F-box-like_dom_sf"/>
</dbReference>
<proteinExistence type="predicted"/>
<sequence length="446" mass="48996">MDAILLVHCPTPADVAVAKRPCSSAPDPTSATAAKLSKLDRHRHVDSLLESFLNLASDSSAFSLDLSFDRLLHSRASDSDQTDLIERALKLGSVLLEAGKRSARKRASMHNAVVWPLSPDLTLKIFSMIDTQSLCYAAATCSFFRKCALDPTCYANIDLTAEVPKVNNLVVSTMIQRAGTALQSLKLGLVPGRTTLGSSQPLVYSVRNLTDASGFSWNDKRFRQGKESSILTRSCLISLNVDGSAPGYHSILCHLEDFSMLLDFDLMKIYVYDCKVVLCFSSVHVNITGRDDSLKLPICNELVNNCSHLAFLALRGFKLHDVKARVLVKGFRKLKYVDFTTSYSITGAFLNFIPVERLLAVRPDFCLLAEYPPEGSFSEIDQMVGSNVNSDFSEPYSLSSRTSDGSLFMTSEFSYNSDQGSGNEDSRDLSFVANDESSDEVDFLSG</sequence>
<dbReference type="EMBL" id="JAVXUP010000867">
    <property type="protein sequence ID" value="KAK3019595.1"/>
    <property type="molecule type" value="Genomic_DNA"/>
</dbReference>
<dbReference type="SUPFAM" id="SSF81383">
    <property type="entry name" value="F-box domain"/>
    <property type="match status" value="1"/>
</dbReference>
<evidence type="ECO:0000313" key="2">
    <source>
        <dbReference type="EMBL" id="KAK3019595.1"/>
    </source>
</evidence>
<gene>
    <name evidence="2" type="ORF">RJ639_005014</name>
</gene>
<dbReference type="Pfam" id="PF12937">
    <property type="entry name" value="F-box-like"/>
    <property type="match status" value="1"/>
</dbReference>
<evidence type="ECO:0000313" key="3">
    <source>
        <dbReference type="Proteomes" id="UP001188597"/>
    </source>
</evidence>
<keyword evidence="3" id="KW-1185">Reference proteome</keyword>
<dbReference type="Gene3D" id="3.80.10.10">
    <property type="entry name" value="Ribonuclease Inhibitor"/>
    <property type="match status" value="1"/>
</dbReference>
<comment type="caution">
    <text evidence="2">The sequence shown here is derived from an EMBL/GenBank/DDBJ whole genome shotgun (WGS) entry which is preliminary data.</text>
</comment>
<reference evidence="2" key="1">
    <citation type="submission" date="2022-12" db="EMBL/GenBank/DDBJ databases">
        <title>Draft genome assemblies for two species of Escallonia (Escalloniales).</title>
        <authorList>
            <person name="Chanderbali A."/>
            <person name="Dervinis C."/>
            <person name="Anghel I."/>
            <person name="Soltis D."/>
            <person name="Soltis P."/>
            <person name="Zapata F."/>
        </authorList>
    </citation>
    <scope>NUCLEOTIDE SEQUENCE</scope>
    <source>
        <strain evidence="2">UCBG64.0493</strain>
        <tissue evidence="2">Leaf</tissue>
    </source>
</reference>
<dbReference type="InterPro" id="IPR032675">
    <property type="entry name" value="LRR_dom_sf"/>
</dbReference>
<dbReference type="InterPro" id="IPR001810">
    <property type="entry name" value="F-box_dom"/>
</dbReference>
<dbReference type="Proteomes" id="UP001188597">
    <property type="component" value="Unassembled WGS sequence"/>
</dbReference>
<evidence type="ECO:0000259" key="1">
    <source>
        <dbReference type="Pfam" id="PF12937"/>
    </source>
</evidence>
<protein>
    <recommendedName>
        <fullName evidence="1">F-box domain-containing protein</fullName>
    </recommendedName>
</protein>
<dbReference type="AlphaFoldDB" id="A0AA88WA75"/>
<feature type="domain" description="F-box" evidence="1">
    <location>
        <begin position="120"/>
        <end position="159"/>
    </location>
</feature>
<name>A0AA88WA75_9ASTE</name>
<organism evidence="2 3">
    <name type="scientific">Escallonia herrerae</name>
    <dbReference type="NCBI Taxonomy" id="1293975"/>
    <lineage>
        <taxon>Eukaryota</taxon>
        <taxon>Viridiplantae</taxon>
        <taxon>Streptophyta</taxon>
        <taxon>Embryophyta</taxon>
        <taxon>Tracheophyta</taxon>
        <taxon>Spermatophyta</taxon>
        <taxon>Magnoliopsida</taxon>
        <taxon>eudicotyledons</taxon>
        <taxon>Gunneridae</taxon>
        <taxon>Pentapetalae</taxon>
        <taxon>asterids</taxon>
        <taxon>campanulids</taxon>
        <taxon>Escalloniales</taxon>
        <taxon>Escalloniaceae</taxon>
        <taxon>Escallonia</taxon>
    </lineage>
</organism>